<name>A0A9W9LUD0_9EURO</name>
<dbReference type="InterPro" id="IPR050416">
    <property type="entry name" value="FAD-linked_Oxidoreductase"/>
</dbReference>
<keyword evidence="3" id="KW-0274">FAD</keyword>
<dbReference type="PROSITE" id="PS51387">
    <property type="entry name" value="FAD_PCMH"/>
    <property type="match status" value="1"/>
</dbReference>
<comment type="caution">
    <text evidence="6">The sequence shown here is derived from an EMBL/GenBank/DDBJ whole genome shotgun (WGS) entry which is preliminary data.</text>
</comment>
<dbReference type="GO" id="GO:0071949">
    <property type="term" value="F:FAD binding"/>
    <property type="evidence" value="ECO:0007669"/>
    <property type="project" value="InterPro"/>
</dbReference>
<dbReference type="Proteomes" id="UP001149163">
    <property type="component" value="Unassembled WGS sequence"/>
</dbReference>
<evidence type="ECO:0000256" key="3">
    <source>
        <dbReference type="ARBA" id="ARBA00022827"/>
    </source>
</evidence>
<proteinExistence type="inferred from homology"/>
<feature type="domain" description="FAD-binding PCMH-type" evidence="5">
    <location>
        <begin position="35"/>
        <end position="201"/>
    </location>
</feature>
<dbReference type="InterPro" id="IPR016166">
    <property type="entry name" value="FAD-bd_PCMH"/>
</dbReference>
<evidence type="ECO:0000256" key="4">
    <source>
        <dbReference type="ARBA" id="ARBA00023002"/>
    </source>
</evidence>
<dbReference type="Gene3D" id="3.30.465.10">
    <property type="match status" value="1"/>
</dbReference>
<dbReference type="GeneID" id="81422935"/>
<evidence type="ECO:0000256" key="1">
    <source>
        <dbReference type="ARBA" id="ARBA00005466"/>
    </source>
</evidence>
<keyword evidence="2" id="KW-0285">Flavoprotein</keyword>
<dbReference type="EMBL" id="JAPQKN010000001">
    <property type="protein sequence ID" value="KAJ5175757.1"/>
    <property type="molecule type" value="Genomic_DNA"/>
</dbReference>
<gene>
    <name evidence="6" type="ORF">N7482_001634</name>
</gene>
<dbReference type="AlphaFoldDB" id="A0A9W9LUD0"/>
<dbReference type="InterPro" id="IPR016169">
    <property type="entry name" value="FAD-bd_PCMH_sub2"/>
</dbReference>
<dbReference type="Pfam" id="PF08031">
    <property type="entry name" value="BBE"/>
    <property type="match status" value="1"/>
</dbReference>
<dbReference type="SUPFAM" id="SSF56176">
    <property type="entry name" value="FAD-binding/transporter-associated domain-like"/>
    <property type="match status" value="1"/>
</dbReference>
<dbReference type="PANTHER" id="PTHR42973">
    <property type="entry name" value="BINDING OXIDOREDUCTASE, PUTATIVE (AFU_ORTHOLOGUE AFUA_1G17690)-RELATED"/>
    <property type="match status" value="1"/>
</dbReference>
<keyword evidence="4" id="KW-0560">Oxidoreductase</keyword>
<dbReference type="Pfam" id="PF01565">
    <property type="entry name" value="FAD_binding_4"/>
    <property type="match status" value="1"/>
</dbReference>
<accession>A0A9W9LUD0</accession>
<evidence type="ECO:0000259" key="5">
    <source>
        <dbReference type="PROSITE" id="PS51387"/>
    </source>
</evidence>
<dbReference type="OrthoDB" id="415825at2759"/>
<dbReference type="InterPro" id="IPR016167">
    <property type="entry name" value="FAD-bd_PCMH_sub1"/>
</dbReference>
<reference evidence="6" key="1">
    <citation type="submission" date="2022-11" db="EMBL/GenBank/DDBJ databases">
        <authorList>
            <person name="Petersen C."/>
        </authorList>
    </citation>
    <scope>NUCLEOTIDE SEQUENCE</scope>
    <source>
        <strain evidence="6">IBT 26290</strain>
    </source>
</reference>
<dbReference type="Gene3D" id="3.40.462.20">
    <property type="match status" value="1"/>
</dbReference>
<comment type="similarity">
    <text evidence="1">Belongs to the oxygen-dependent FAD-linked oxidoreductase family.</text>
</comment>
<sequence>MDQLTQFLVENPHIHYATAHSSDFETLRAGFIINETKTPAVVVRPRSAEDVAALIALLSKSSLPFTVRVGGHDMFGRSQVADGVTIDLREIAHIHVDTESQTARLGGGVICMDMLTELQKHNMTTPHAVTPSVGQVGWASFGGYGMLSSKYGLGVDQIVGATVVDAEGIIREADETMLTGIRGGGGSLGVIVELTIKVYPQDQILAGAIFFHPNDLSKEIIQFNAEWSKAKAGGIPSSLHLYQSIMKGPGGKALALFFMWASSDLEEGQRWLSKVSSWLPVAMSTVGPTTNKDFAVMLNAVIQTHIYGTVFTLNLYDLTPEVLEIIGLYAQKQPNSPHMLFGFHELRPDAPRDPTMDTVFDARCAHFVIEIVPMASSLEVLAEGLVWGQEFYNALRKTNPANILPSTYLSLTPTKDIDMKGIYGSRYETLKRIKEQYDPQNVFKQALPRF</sequence>
<dbReference type="InterPro" id="IPR012951">
    <property type="entry name" value="BBE"/>
</dbReference>
<keyword evidence="7" id="KW-1185">Reference proteome</keyword>
<dbReference type="GO" id="GO:0016491">
    <property type="term" value="F:oxidoreductase activity"/>
    <property type="evidence" value="ECO:0007669"/>
    <property type="project" value="UniProtKB-KW"/>
</dbReference>
<organism evidence="6 7">
    <name type="scientific">Penicillium canariense</name>
    <dbReference type="NCBI Taxonomy" id="189055"/>
    <lineage>
        <taxon>Eukaryota</taxon>
        <taxon>Fungi</taxon>
        <taxon>Dikarya</taxon>
        <taxon>Ascomycota</taxon>
        <taxon>Pezizomycotina</taxon>
        <taxon>Eurotiomycetes</taxon>
        <taxon>Eurotiomycetidae</taxon>
        <taxon>Eurotiales</taxon>
        <taxon>Aspergillaceae</taxon>
        <taxon>Penicillium</taxon>
    </lineage>
</organism>
<protein>
    <recommendedName>
        <fullName evidence="5">FAD-binding PCMH-type domain-containing protein</fullName>
    </recommendedName>
</protein>
<dbReference type="RefSeq" id="XP_056547365.1">
    <property type="nucleotide sequence ID" value="XM_056683759.1"/>
</dbReference>
<dbReference type="InterPro" id="IPR006094">
    <property type="entry name" value="Oxid_FAD_bind_N"/>
</dbReference>
<evidence type="ECO:0000313" key="7">
    <source>
        <dbReference type="Proteomes" id="UP001149163"/>
    </source>
</evidence>
<evidence type="ECO:0000313" key="6">
    <source>
        <dbReference type="EMBL" id="KAJ5175757.1"/>
    </source>
</evidence>
<dbReference type="InterPro" id="IPR036318">
    <property type="entry name" value="FAD-bd_PCMH-like_sf"/>
</dbReference>
<evidence type="ECO:0000256" key="2">
    <source>
        <dbReference type="ARBA" id="ARBA00022630"/>
    </source>
</evidence>
<reference evidence="6" key="2">
    <citation type="journal article" date="2023" name="IMA Fungus">
        <title>Comparative genomic study of the Penicillium genus elucidates a diverse pangenome and 15 lateral gene transfer events.</title>
        <authorList>
            <person name="Petersen C."/>
            <person name="Sorensen T."/>
            <person name="Nielsen M.R."/>
            <person name="Sondergaard T.E."/>
            <person name="Sorensen J.L."/>
            <person name="Fitzpatrick D.A."/>
            <person name="Frisvad J.C."/>
            <person name="Nielsen K.L."/>
        </authorList>
    </citation>
    <scope>NUCLEOTIDE SEQUENCE</scope>
    <source>
        <strain evidence="6">IBT 26290</strain>
    </source>
</reference>
<dbReference type="Gene3D" id="3.30.43.10">
    <property type="entry name" value="Uridine Diphospho-n-acetylenolpyruvylglucosamine Reductase, domain 2"/>
    <property type="match status" value="1"/>
</dbReference>
<dbReference type="PANTHER" id="PTHR42973:SF7">
    <property type="entry name" value="FAD-BINDING PCMH-TYPE DOMAIN-CONTAINING PROTEIN"/>
    <property type="match status" value="1"/>
</dbReference>